<dbReference type="AlphaFoldDB" id="A0A8E0VND8"/>
<organism evidence="4 5">
    <name type="scientific">Fasciolopsis buskii</name>
    <dbReference type="NCBI Taxonomy" id="27845"/>
    <lineage>
        <taxon>Eukaryota</taxon>
        <taxon>Metazoa</taxon>
        <taxon>Spiralia</taxon>
        <taxon>Lophotrochozoa</taxon>
        <taxon>Platyhelminthes</taxon>
        <taxon>Trematoda</taxon>
        <taxon>Digenea</taxon>
        <taxon>Plagiorchiida</taxon>
        <taxon>Echinostomata</taxon>
        <taxon>Echinostomatoidea</taxon>
        <taxon>Fasciolidae</taxon>
        <taxon>Fasciolopsis</taxon>
    </lineage>
</organism>
<dbReference type="GO" id="GO:0006334">
    <property type="term" value="P:nucleosome assembly"/>
    <property type="evidence" value="ECO:0007669"/>
    <property type="project" value="InterPro"/>
</dbReference>
<gene>
    <name evidence="4" type="ORF">FBUS_01681</name>
</gene>
<dbReference type="EMBL" id="LUCM01001450">
    <property type="protein sequence ID" value="KAA0198857.1"/>
    <property type="molecule type" value="Genomic_DNA"/>
</dbReference>
<keyword evidence="5" id="KW-1185">Reference proteome</keyword>
<evidence type="ECO:0000313" key="5">
    <source>
        <dbReference type="Proteomes" id="UP000728185"/>
    </source>
</evidence>
<dbReference type="InterPro" id="IPR002164">
    <property type="entry name" value="NAP_family"/>
</dbReference>
<proteinExistence type="inferred from homology"/>
<evidence type="ECO:0000313" key="4">
    <source>
        <dbReference type="EMBL" id="KAA0198857.1"/>
    </source>
</evidence>
<name>A0A8E0VND8_9TREM</name>
<dbReference type="InterPro" id="IPR037231">
    <property type="entry name" value="NAP-like_sf"/>
</dbReference>
<dbReference type="Gene3D" id="1.20.5.1500">
    <property type="match status" value="1"/>
</dbReference>
<dbReference type="Gene3D" id="3.30.1120.90">
    <property type="entry name" value="Nucleosome assembly protein"/>
    <property type="match status" value="1"/>
</dbReference>
<protein>
    <submittedName>
        <fullName evidence="4">Nucleosome assembly protein 1</fullName>
    </submittedName>
</protein>
<dbReference type="PANTHER" id="PTHR11875">
    <property type="entry name" value="TESTIS-SPECIFIC Y-ENCODED PROTEIN"/>
    <property type="match status" value="1"/>
</dbReference>
<sequence>MGTELSLPAIIKGRVRALKRIQYETLKLEVQFYKEIAKLENRFVDKHKQLFDKRKAIVSGEIEPSEEETKWYFSDNEETECAKKLMKSTNEGDSAVESSNCHTNKNSPKGIPGFWLTVLKHAPLICDIIRPADIPALTHLTDIRTTPLDNNDIMGFQLEFEFEPNEYFTNKVLTKRYYLGYELREDNPLSYDGPEVTSSEGCNINWNPDRDLRAITSSKINRTRIGDERQSLNRSMDSFFQFFYPPQPCTFFFSGWVKAKSMYFYPPVHIAHNPVLEQQLLDDYDLGQYIKERVIPRAVMYFTGETLDMENEVDDPDEFPDDDLDDDSDEDVDDGEEP</sequence>
<accession>A0A8E0VND8</accession>
<feature type="region of interest" description="Disordered" evidence="3">
    <location>
        <begin position="310"/>
        <end position="338"/>
    </location>
</feature>
<dbReference type="SUPFAM" id="SSF143113">
    <property type="entry name" value="NAP-like"/>
    <property type="match status" value="1"/>
</dbReference>
<comment type="similarity">
    <text evidence="1 2">Belongs to the nucleosome assembly protein (NAP) family.</text>
</comment>
<reference evidence="4" key="1">
    <citation type="submission" date="2019-05" db="EMBL/GenBank/DDBJ databases">
        <title>Annotation for the trematode Fasciolopsis buski.</title>
        <authorList>
            <person name="Choi Y.-J."/>
        </authorList>
    </citation>
    <scope>NUCLEOTIDE SEQUENCE</scope>
    <source>
        <strain evidence="4">HT</strain>
        <tissue evidence="4">Whole worm</tissue>
    </source>
</reference>
<comment type="caution">
    <text evidence="4">The sequence shown here is derived from an EMBL/GenBank/DDBJ whole genome shotgun (WGS) entry which is preliminary data.</text>
</comment>
<dbReference type="Pfam" id="PF00956">
    <property type="entry name" value="NAP"/>
    <property type="match status" value="1"/>
</dbReference>
<dbReference type="OrthoDB" id="27325at2759"/>
<evidence type="ECO:0000256" key="3">
    <source>
        <dbReference type="SAM" id="MobiDB-lite"/>
    </source>
</evidence>
<dbReference type="GO" id="GO:0005634">
    <property type="term" value="C:nucleus"/>
    <property type="evidence" value="ECO:0007669"/>
    <property type="project" value="InterPro"/>
</dbReference>
<evidence type="ECO:0000256" key="2">
    <source>
        <dbReference type="RuleBase" id="RU003876"/>
    </source>
</evidence>
<evidence type="ECO:0000256" key="1">
    <source>
        <dbReference type="ARBA" id="ARBA00009947"/>
    </source>
</evidence>
<dbReference type="Proteomes" id="UP000728185">
    <property type="component" value="Unassembled WGS sequence"/>
</dbReference>